<feature type="chain" id="PRO_5044653499" evidence="8">
    <location>
        <begin position="21"/>
        <end position="458"/>
    </location>
</feature>
<evidence type="ECO:0000259" key="9">
    <source>
        <dbReference type="Pfam" id="PF00561"/>
    </source>
</evidence>
<dbReference type="Gene3D" id="3.40.50.1820">
    <property type="entry name" value="alpha/beta hydrolase"/>
    <property type="match status" value="1"/>
</dbReference>
<reference evidence="10" key="2">
    <citation type="submission" date="2025-05" db="UniProtKB">
        <authorList>
            <consortium name="RefSeq"/>
        </authorList>
    </citation>
    <scope>NUCLEOTIDE SEQUENCE [LARGE SCALE GENOMIC DNA]</scope>
    <source>
        <strain evidence="10">mau12</strain>
    </source>
</reference>
<dbReference type="GO" id="GO:0016042">
    <property type="term" value="P:lipid catabolic process"/>
    <property type="evidence" value="ECO:0007669"/>
    <property type="project" value="UniProtKB-KW"/>
</dbReference>
<proteinExistence type="inferred from homology"/>
<dbReference type="AlphaFoldDB" id="A0A6P8KWE1"/>
<evidence type="ECO:0000256" key="4">
    <source>
        <dbReference type="ARBA" id="ARBA00022963"/>
    </source>
</evidence>
<sequence>MPHAICFLVVLGVCTLDGSGVLGGYLEDTYPASVIEDAHLNTIQLLEKYKHPAETHQVTTDDKYILTLHRIARPGAKPVLLVHGLEDTSSTWIVMGPESGLGYFLYANGYDVWMGNVRGNRYSKGHVKLNPNTDKSYWSFSWHEIGMYDLPAMIDGVLQKTGYQKLSYFGHSQGTTSFFVMASSRPEYNAKIHLMSALAPVAFMKHMKAPLMGMARMGMNMFGDNFELFPHSEIFLNHCLSSAAMLKTCMRFYWQIVGKNREEQNMTMFPVVLGHLPGGCNIKQALHYLQLQKSDRFCQYDYESKENQRLYGRSTPPDYRLERINAPVALYYGSNDYLSAVEDVRRLAKVLPNVVENHLYSKWNHMDMIWGISARRSIQPRILQVMQYWETGGGGAKDATTGSPVEEDVPQLTTETPIEEGTTQVDEKVGSVKGNEEQEGHAEETEPVQVTTSPSSEL</sequence>
<evidence type="ECO:0000313" key="14">
    <source>
        <dbReference type="RefSeq" id="XP_033173475.1"/>
    </source>
</evidence>
<dbReference type="FunFam" id="3.40.50.1820:FF:000057">
    <property type="entry name" value="Lipase"/>
    <property type="match status" value="1"/>
</dbReference>
<keyword evidence="4" id="KW-0442">Lipid degradation</keyword>
<feature type="compositionally biased region" description="Basic and acidic residues" evidence="7">
    <location>
        <begin position="425"/>
        <end position="444"/>
    </location>
</feature>
<dbReference type="GeneID" id="117150615"/>
<evidence type="ECO:0000313" key="10">
    <source>
        <dbReference type="Proteomes" id="UP000515162"/>
    </source>
</evidence>
<keyword evidence="5" id="KW-0443">Lipid metabolism</keyword>
<dbReference type="RefSeq" id="XP_033173474.1">
    <property type="nucleotide sequence ID" value="XM_033317583.1"/>
</dbReference>
<dbReference type="InterPro" id="IPR000073">
    <property type="entry name" value="AB_hydrolase_1"/>
</dbReference>
<dbReference type="PANTHER" id="PTHR11005">
    <property type="entry name" value="LYSOSOMAL ACID LIPASE-RELATED"/>
    <property type="match status" value="1"/>
</dbReference>
<keyword evidence="6" id="KW-0325">Glycoprotein</keyword>
<evidence type="ECO:0000256" key="2">
    <source>
        <dbReference type="ARBA" id="ARBA00022729"/>
    </source>
</evidence>
<keyword evidence="3" id="KW-0378">Hydrolase</keyword>
<dbReference type="InterPro" id="IPR029058">
    <property type="entry name" value="AB_hydrolase_fold"/>
</dbReference>
<feature type="compositionally biased region" description="Polar residues" evidence="7">
    <location>
        <begin position="411"/>
        <end position="424"/>
    </location>
</feature>
<keyword evidence="10" id="KW-1185">Reference proteome</keyword>
<accession>A0A6P8KWE1</accession>
<dbReference type="Proteomes" id="UP000515162">
    <property type="component" value="Chromosome 2L"/>
</dbReference>
<feature type="domain" description="AB hydrolase-1" evidence="9">
    <location>
        <begin position="77"/>
        <end position="371"/>
    </location>
</feature>
<feature type="signal peptide" evidence="8">
    <location>
        <begin position="1"/>
        <end position="20"/>
    </location>
</feature>
<dbReference type="RefSeq" id="XP_033173475.1">
    <property type="nucleotide sequence ID" value="XM_033317584.1"/>
</dbReference>
<evidence type="ECO:0000313" key="13">
    <source>
        <dbReference type="RefSeq" id="XP_033173474.1"/>
    </source>
</evidence>
<evidence type="ECO:0000256" key="6">
    <source>
        <dbReference type="ARBA" id="ARBA00023180"/>
    </source>
</evidence>
<evidence type="ECO:0000256" key="1">
    <source>
        <dbReference type="ARBA" id="ARBA00010701"/>
    </source>
</evidence>
<dbReference type="RefSeq" id="XP_033173472.1">
    <property type="nucleotide sequence ID" value="XM_033317581.1"/>
</dbReference>
<keyword evidence="2 8" id="KW-0732">Signal</keyword>
<dbReference type="SUPFAM" id="SSF53474">
    <property type="entry name" value="alpha/beta-Hydrolases"/>
    <property type="match status" value="1"/>
</dbReference>
<evidence type="ECO:0000256" key="7">
    <source>
        <dbReference type="SAM" id="MobiDB-lite"/>
    </source>
</evidence>
<organism evidence="10 12">
    <name type="scientific">Drosophila mauritiana</name>
    <name type="common">Fruit fly</name>
    <dbReference type="NCBI Taxonomy" id="7226"/>
    <lineage>
        <taxon>Eukaryota</taxon>
        <taxon>Metazoa</taxon>
        <taxon>Ecdysozoa</taxon>
        <taxon>Arthropoda</taxon>
        <taxon>Hexapoda</taxon>
        <taxon>Insecta</taxon>
        <taxon>Pterygota</taxon>
        <taxon>Neoptera</taxon>
        <taxon>Endopterygota</taxon>
        <taxon>Diptera</taxon>
        <taxon>Brachycera</taxon>
        <taxon>Muscomorpha</taxon>
        <taxon>Ephydroidea</taxon>
        <taxon>Drosophilidae</taxon>
        <taxon>Drosophila</taxon>
        <taxon>Sophophora</taxon>
    </lineage>
</organism>
<name>A0A6P8KWE1_DROMA</name>
<dbReference type="Pfam" id="PF00561">
    <property type="entry name" value="Abhydrolase_1"/>
    <property type="match status" value="1"/>
</dbReference>
<dbReference type="GO" id="GO:0016787">
    <property type="term" value="F:hydrolase activity"/>
    <property type="evidence" value="ECO:0007669"/>
    <property type="project" value="UniProtKB-KW"/>
</dbReference>
<dbReference type="RefSeq" id="XP_033173473.1">
    <property type="nucleotide sequence ID" value="XM_033317582.1"/>
</dbReference>
<evidence type="ECO:0000256" key="3">
    <source>
        <dbReference type="ARBA" id="ARBA00022801"/>
    </source>
</evidence>
<evidence type="ECO:0000313" key="11">
    <source>
        <dbReference type="RefSeq" id="XP_033173472.1"/>
    </source>
</evidence>
<gene>
    <name evidence="11 12 13 14" type="primary">LOC117150615</name>
</gene>
<evidence type="ECO:0000256" key="5">
    <source>
        <dbReference type="ARBA" id="ARBA00023098"/>
    </source>
</evidence>
<evidence type="ECO:0000313" key="12">
    <source>
        <dbReference type="RefSeq" id="XP_033173473.1"/>
    </source>
</evidence>
<evidence type="ECO:0000256" key="8">
    <source>
        <dbReference type="SAM" id="SignalP"/>
    </source>
</evidence>
<reference evidence="11 12" key="1">
    <citation type="submission" date="2025-04" db="UniProtKB">
        <authorList>
            <consortium name="RefSeq"/>
        </authorList>
    </citation>
    <scope>IDENTIFICATION</scope>
    <source>
        <strain evidence="11 12">Mau12</strain>
        <strain evidence="10">mau12</strain>
        <tissue evidence="11 12">Whole Body</tissue>
    </source>
</reference>
<comment type="similarity">
    <text evidence="1">Belongs to the AB hydrolase superfamily. Lipase family.</text>
</comment>
<protein>
    <submittedName>
        <fullName evidence="11 12">Lipase 1 isoform X1</fullName>
    </submittedName>
</protein>
<feature type="region of interest" description="Disordered" evidence="7">
    <location>
        <begin position="393"/>
        <end position="458"/>
    </location>
</feature>
<feature type="compositionally biased region" description="Polar residues" evidence="7">
    <location>
        <begin position="448"/>
        <end position="458"/>
    </location>
</feature>